<sequence>MYKDSLQFLCLDKNSPFPYEGARAASAIESLALDQLETNASPPQVSELFSPIYWIRRKREETDTSIYSFLLLRNFKTSPYGLTFCIQKYAGKQPDLEQKVGVGRYGYPALVALHVKKLAYAPLRSAFELNQIIDSVKEAGQGGKGNLPIDKAPSIVQTQPWDSNDGEAIEEDEFSLENLMGDDSVLKDEL</sequence>
<gene>
    <name evidence="2" type="ORF">HPP92_018319</name>
    <name evidence="1" type="ORF">HPP92_027946</name>
</gene>
<dbReference type="PANTHER" id="PTHR45815:SF3">
    <property type="entry name" value="PROTEIN DISULFIDE-ISOMERASE A6"/>
    <property type="match status" value="1"/>
</dbReference>
<reference evidence="3 4" key="1">
    <citation type="journal article" date="2020" name="Nat. Food">
        <title>A phased Vanilla planifolia genome enables genetic improvement of flavour and production.</title>
        <authorList>
            <person name="Hasing T."/>
            <person name="Tang H."/>
            <person name="Brym M."/>
            <person name="Khazi F."/>
            <person name="Huang T."/>
            <person name="Chambers A.H."/>
        </authorList>
    </citation>
    <scope>NUCLEOTIDE SEQUENCE [LARGE SCALE GENOMIC DNA]</scope>
    <source>
        <tissue evidence="2">Leaf</tissue>
    </source>
</reference>
<dbReference type="EMBL" id="JADCNM010000334">
    <property type="protein sequence ID" value="KAG0448192.1"/>
    <property type="molecule type" value="Genomic_DNA"/>
</dbReference>
<accession>A0A835QBT2</accession>
<dbReference type="OrthoDB" id="1744530at2759"/>
<dbReference type="GO" id="GO:0034976">
    <property type="term" value="P:response to endoplasmic reticulum stress"/>
    <property type="evidence" value="ECO:0007669"/>
    <property type="project" value="TreeGrafter"/>
</dbReference>
<dbReference type="GO" id="GO:0005788">
    <property type="term" value="C:endoplasmic reticulum lumen"/>
    <property type="evidence" value="ECO:0007669"/>
    <property type="project" value="TreeGrafter"/>
</dbReference>
<name>A0A835QBT2_VANPL</name>
<keyword evidence="3" id="KW-1185">Reference proteome</keyword>
<dbReference type="PANTHER" id="PTHR45815">
    <property type="entry name" value="PROTEIN DISULFIDE-ISOMERASE A6"/>
    <property type="match status" value="1"/>
</dbReference>
<protein>
    <submittedName>
        <fullName evidence="2">Uncharacterized protein</fullName>
    </submittedName>
</protein>
<dbReference type="AlphaFoldDB" id="A0A835QBT2"/>
<comment type="caution">
    <text evidence="2">The sequence shown here is derived from an EMBL/GenBank/DDBJ whole genome shotgun (WGS) entry which is preliminary data.</text>
</comment>
<organism evidence="2 3">
    <name type="scientific">Vanilla planifolia</name>
    <name type="common">Vanilla</name>
    <dbReference type="NCBI Taxonomy" id="51239"/>
    <lineage>
        <taxon>Eukaryota</taxon>
        <taxon>Viridiplantae</taxon>
        <taxon>Streptophyta</taxon>
        <taxon>Embryophyta</taxon>
        <taxon>Tracheophyta</taxon>
        <taxon>Spermatophyta</taxon>
        <taxon>Magnoliopsida</taxon>
        <taxon>Liliopsida</taxon>
        <taxon>Asparagales</taxon>
        <taxon>Orchidaceae</taxon>
        <taxon>Vanilloideae</taxon>
        <taxon>Vanilleae</taxon>
        <taxon>Vanilla</taxon>
    </lineage>
</organism>
<evidence type="ECO:0000313" key="4">
    <source>
        <dbReference type="Proteomes" id="UP000639772"/>
    </source>
</evidence>
<dbReference type="Proteomes" id="UP000636800">
    <property type="component" value="Unassembled WGS sequence"/>
</dbReference>
<evidence type="ECO:0000313" key="1">
    <source>
        <dbReference type="EMBL" id="KAG0448192.1"/>
    </source>
</evidence>
<dbReference type="Proteomes" id="UP000639772">
    <property type="component" value="Unassembled WGS sequence"/>
</dbReference>
<evidence type="ECO:0000313" key="2">
    <source>
        <dbReference type="EMBL" id="KAG0466739.1"/>
    </source>
</evidence>
<evidence type="ECO:0000313" key="3">
    <source>
        <dbReference type="Proteomes" id="UP000636800"/>
    </source>
</evidence>
<dbReference type="GO" id="GO:0015035">
    <property type="term" value="F:protein-disulfide reductase activity"/>
    <property type="evidence" value="ECO:0007669"/>
    <property type="project" value="TreeGrafter"/>
</dbReference>
<dbReference type="EMBL" id="JADCNL010000009">
    <property type="protein sequence ID" value="KAG0466739.1"/>
    <property type="molecule type" value="Genomic_DNA"/>
</dbReference>
<proteinExistence type="predicted"/>